<dbReference type="Pfam" id="PF08449">
    <property type="entry name" value="UAA"/>
    <property type="match status" value="1"/>
</dbReference>
<evidence type="ECO:0000256" key="5">
    <source>
        <dbReference type="ARBA" id="ARBA00022989"/>
    </source>
</evidence>
<dbReference type="Gene3D" id="1.10.3730.20">
    <property type="match status" value="1"/>
</dbReference>
<evidence type="ECO:0000256" key="1">
    <source>
        <dbReference type="ARBA" id="ARBA00004127"/>
    </source>
</evidence>
<feature type="transmembrane region" description="Helical" evidence="7">
    <location>
        <begin position="167"/>
        <end position="188"/>
    </location>
</feature>
<dbReference type="PANTHER" id="PTHR10778">
    <property type="entry name" value="SOLUTE CARRIER FAMILY 35 MEMBER B"/>
    <property type="match status" value="1"/>
</dbReference>
<dbReference type="InterPro" id="IPR037185">
    <property type="entry name" value="EmrE-like"/>
</dbReference>
<dbReference type="AlphaFoldDB" id="A0A9P6WNC4"/>
<dbReference type="GO" id="GO:0005462">
    <property type="term" value="F:UDP-N-acetylglucosamine transmembrane transporter activity"/>
    <property type="evidence" value="ECO:0007669"/>
    <property type="project" value="TreeGrafter"/>
</dbReference>
<keyword evidence="6 7" id="KW-0472">Membrane</keyword>
<organism evidence="8 9">
    <name type="scientific">Pichia californica</name>
    <dbReference type="NCBI Taxonomy" id="460514"/>
    <lineage>
        <taxon>Eukaryota</taxon>
        <taxon>Fungi</taxon>
        <taxon>Dikarya</taxon>
        <taxon>Ascomycota</taxon>
        <taxon>Saccharomycotina</taxon>
        <taxon>Pichiomycetes</taxon>
        <taxon>Pichiales</taxon>
        <taxon>Pichiaceae</taxon>
        <taxon>Pichia</taxon>
    </lineage>
</organism>
<evidence type="ECO:0000313" key="9">
    <source>
        <dbReference type="Proteomes" id="UP000697127"/>
    </source>
</evidence>
<comment type="subcellular location">
    <subcellularLocation>
        <location evidence="1">Endomembrane system</location>
        <topology evidence="1">Multi-pass membrane protein</topology>
    </subcellularLocation>
</comment>
<keyword evidence="9" id="KW-1185">Reference proteome</keyword>
<name>A0A9P6WNC4_9ASCO</name>
<dbReference type="GO" id="GO:0005464">
    <property type="term" value="F:UDP-xylose transmembrane transporter activity"/>
    <property type="evidence" value="ECO:0007669"/>
    <property type="project" value="TreeGrafter"/>
</dbReference>
<evidence type="ECO:0000256" key="4">
    <source>
        <dbReference type="ARBA" id="ARBA00022692"/>
    </source>
</evidence>
<feature type="transmembrane region" description="Helical" evidence="7">
    <location>
        <begin position="107"/>
        <end position="125"/>
    </location>
</feature>
<dbReference type="InterPro" id="IPR013657">
    <property type="entry name" value="SCL35B1-4/HUT1"/>
</dbReference>
<evidence type="ECO:0000256" key="7">
    <source>
        <dbReference type="SAM" id="Phobius"/>
    </source>
</evidence>
<dbReference type="SUPFAM" id="SSF103481">
    <property type="entry name" value="Multidrug resistance efflux transporter EmrE"/>
    <property type="match status" value="1"/>
</dbReference>
<evidence type="ECO:0000256" key="2">
    <source>
        <dbReference type="ARBA" id="ARBA00022448"/>
    </source>
</evidence>
<protein>
    <submittedName>
        <fullName evidence="8">Golgi uridine diphosphate-N- acetylglucosamine transporter</fullName>
    </submittedName>
</protein>
<proteinExistence type="predicted"/>
<dbReference type="PANTHER" id="PTHR10778:SF4">
    <property type="entry name" value="NUCLEOTIDE SUGAR TRANSPORTER SLC35B4"/>
    <property type="match status" value="1"/>
</dbReference>
<feature type="transmembrane region" description="Helical" evidence="7">
    <location>
        <begin position="6"/>
        <end position="23"/>
    </location>
</feature>
<sequence length="227" mass="26080">MPTHIIFRSSGTAMTILLGYLLWNKRYNKEKIFGSALIAIGTILFTLDAKGEMVYEENENDNYQDNLTGISLLLLATIINSMTSLYKEQIYQGKKNDTKKIEWREVLYYNYFYGIIMYIPLLGKVNNELQRLKTLDGIIIFTFLMNWITQLTCILGVNILTFKISALSLTIVLLVRRFLSLIISIYIFNNSIHFNGFLGIIAVFTGAIVYSFGSLTNKFEKTNKLKD</sequence>
<dbReference type="GO" id="GO:0005789">
    <property type="term" value="C:endoplasmic reticulum membrane"/>
    <property type="evidence" value="ECO:0007669"/>
    <property type="project" value="TreeGrafter"/>
</dbReference>
<dbReference type="EMBL" id="PUHW01000036">
    <property type="protein sequence ID" value="KAG0690309.1"/>
    <property type="molecule type" value="Genomic_DNA"/>
</dbReference>
<gene>
    <name evidence="8" type="primary">YEA4_2</name>
    <name evidence="8" type="ORF">C6P40_003233</name>
</gene>
<keyword evidence="3" id="KW-0762">Sugar transport</keyword>
<dbReference type="OrthoDB" id="999962at2759"/>
<accession>A0A9P6WNC4</accession>
<feature type="transmembrane region" description="Helical" evidence="7">
    <location>
        <begin position="30"/>
        <end position="47"/>
    </location>
</feature>
<dbReference type="Proteomes" id="UP000697127">
    <property type="component" value="Unassembled WGS sequence"/>
</dbReference>
<evidence type="ECO:0000256" key="6">
    <source>
        <dbReference type="ARBA" id="ARBA00023136"/>
    </source>
</evidence>
<dbReference type="GO" id="GO:0000139">
    <property type="term" value="C:Golgi membrane"/>
    <property type="evidence" value="ECO:0007669"/>
    <property type="project" value="TreeGrafter"/>
</dbReference>
<evidence type="ECO:0000256" key="3">
    <source>
        <dbReference type="ARBA" id="ARBA00022597"/>
    </source>
</evidence>
<keyword evidence="2" id="KW-0813">Transport</keyword>
<reference evidence="8" key="1">
    <citation type="submission" date="2020-11" db="EMBL/GenBank/DDBJ databases">
        <title>Kefir isolates.</title>
        <authorList>
            <person name="Marcisauskas S."/>
            <person name="Kim Y."/>
            <person name="Blasche S."/>
        </authorList>
    </citation>
    <scope>NUCLEOTIDE SEQUENCE</scope>
    <source>
        <strain evidence="8">Olga-1</strain>
    </source>
</reference>
<evidence type="ECO:0000313" key="8">
    <source>
        <dbReference type="EMBL" id="KAG0690309.1"/>
    </source>
</evidence>
<comment type="caution">
    <text evidence="8">The sequence shown here is derived from an EMBL/GenBank/DDBJ whole genome shotgun (WGS) entry which is preliminary data.</text>
</comment>
<feature type="transmembrane region" description="Helical" evidence="7">
    <location>
        <begin position="67"/>
        <end position="86"/>
    </location>
</feature>
<keyword evidence="5 7" id="KW-1133">Transmembrane helix</keyword>
<feature type="transmembrane region" description="Helical" evidence="7">
    <location>
        <begin position="137"/>
        <end position="160"/>
    </location>
</feature>
<keyword evidence="4 7" id="KW-0812">Transmembrane</keyword>
<feature type="transmembrane region" description="Helical" evidence="7">
    <location>
        <begin position="194"/>
        <end position="216"/>
    </location>
</feature>